<proteinExistence type="inferred from homology"/>
<reference evidence="4 5" key="1">
    <citation type="submission" date="2020-10" db="EMBL/GenBank/DDBJ databases">
        <title>Plasmid carrying two tetracycline resistance determinant.</title>
        <authorList>
            <person name="Yang Q."/>
        </authorList>
    </citation>
    <scope>NUCLEOTIDE SEQUENCE [LARGE SCALE GENOMIC DNA]</scope>
    <source>
        <strain evidence="4 5">T43</strain>
    </source>
</reference>
<accession>A0A7M1KUN6</accession>
<dbReference type="GO" id="GO:0004812">
    <property type="term" value="F:aminoacyl-tRNA ligase activity"/>
    <property type="evidence" value="ECO:0007669"/>
    <property type="project" value="UniProtKB-KW"/>
</dbReference>
<sequence length="162" mass="18451">MDKAAVYDFLNDQEIEYEVTDHKAVYDMAELAEIDLPYPEADAKYLFIRDDKKRQYYLISVQGDKRVDLKAFRDQFNTRRLSFGSDKDLLALMGLTPGAVSPLGLLNDHDLKIAYYLDRQLVADDHLIGVHPNENTATIWLKGQDLVDLIEANGHSVTVADF</sequence>
<evidence type="ECO:0000313" key="4">
    <source>
        <dbReference type="EMBL" id="QOQ80061.1"/>
    </source>
</evidence>
<dbReference type="PANTHER" id="PTHR31423:SF3">
    <property type="entry name" value="PROLYL-TRNA SYNTHETASE ASSOCIATED DOMAIN-CONTAINING PROTEIN 1-RELATED"/>
    <property type="match status" value="1"/>
</dbReference>
<keyword evidence="2" id="KW-0648">Protein biosynthesis</keyword>
<dbReference type="GO" id="GO:0006412">
    <property type="term" value="P:translation"/>
    <property type="evidence" value="ECO:0007669"/>
    <property type="project" value="UniProtKB-KW"/>
</dbReference>
<keyword evidence="4" id="KW-0436">Ligase</keyword>
<dbReference type="AlphaFoldDB" id="A0A7M1KUN6"/>
<dbReference type="RefSeq" id="WP_197559127.1">
    <property type="nucleotide sequence ID" value="NZ_CP063065.1"/>
</dbReference>
<evidence type="ECO:0000256" key="2">
    <source>
        <dbReference type="ARBA" id="ARBA00022917"/>
    </source>
</evidence>
<evidence type="ECO:0000259" key="3">
    <source>
        <dbReference type="Pfam" id="PF04073"/>
    </source>
</evidence>
<keyword evidence="4" id="KW-0030">Aminoacyl-tRNA synthetase</keyword>
<protein>
    <submittedName>
        <fullName evidence="4">Prolyl-tRNA synthetase associated domain-containing protein</fullName>
    </submittedName>
</protein>
<comment type="similarity">
    <text evidence="1">Belongs to the PRORSD1 family.</text>
</comment>
<dbReference type="InterPro" id="IPR007214">
    <property type="entry name" value="YbaK/aa-tRNA-synth-assoc-dom"/>
</dbReference>
<dbReference type="InterPro" id="IPR036754">
    <property type="entry name" value="YbaK/aa-tRNA-synt-asso_dom_sf"/>
</dbReference>
<evidence type="ECO:0000256" key="1">
    <source>
        <dbReference type="ARBA" id="ARBA00010201"/>
    </source>
</evidence>
<organism evidence="4 5">
    <name type="scientific">Aerococcus urinaeequi</name>
    <dbReference type="NCBI Taxonomy" id="51665"/>
    <lineage>
        <taxon>Bacteria</taxon>
        <taxon>Bacillati</taxon>
        <taxon>Bacillota</taxon>
        <taxon>Bacilli</taxon>
        <taxon>Lactobacillales</taxon>
        <taxon>Aerococcaceae</taxon>
        <taxon>Aerococcus</taxon>
    </lineage>
</organism>
<feature type="domain" description="YbaK/aminoacyl-tRNA synthetase-associated" evidence="3">
    <location>
        <begin position="22"/>
        <end position="149"/>
    </location>
</feature>
<dbReference type="InterPro" id="IPR040285">
    <property type="entry name" value="ProX/PRXD1"/>
</dbReference>
<dbReference type="PANTHER" id="PTHR31423">
    <property type="entry name" value="YBAK DOMAIN-CONTAINING PROTEIN"/>
    <property type="match status" value="1"/>
</dbReference>
<dbReference type="CDD" id="cd04335">
    <property type="entry name" value="PrdX_deacylase"/>
    <property type="match status" value="1"/>
</dbReference>
<evidence type="ECO:0000313" key="5">
    <source>
        <dbReference type="Proteomes" id="UP000595091"/>
    </source>
</evidence>
<dbReference type="Proteomes" id="UP000595091">
    <property type="component" value="Chromosome"/>
</dbReference>
<dbReference type="GO" id="GO:0002161">
    <property type="term" value="F:aminoacyl-tRNA deacylase activity"/>
    <property type="evidence" value="ECO:0007669"/>
    <property type="project" value="InterPro"/>
</dbReference>
<dbReference type="SUPFAM" id="SSF55826">
    <property type="entry name" value="YbaK/ProRS associated domain"/>
    <property type="match status" value="1"/>
</dbReference>
<dbReference type="Pfam" id="PF04073">
    <property type="entry name" value="tRNA_edit"/>
    <property type="match status" value="1"/>
</dbReference>
<name>A0A7M1KUN6_9LACT</name>
<gene>
    <name evidence="4" type="ORF">IMX20_06305</name>
</gene>
<dbReference type="EMBL" id="CP063065">
    <property type="protein sequence ID" value="QOQ80061.1"/>
    <property type="molecule type" value="Genomic_DNA"/>
</dbReference>
<dbReference type="Gene3D" id="3.90.960.10">
    <property type="entry name" value="YbaK/aminoacyl-tRNA synthetase-associated domain"/>
    <property type="match status" value="1"/>
</dbReference>